<keyword evidence="1" id="KW-0472">Membrane</keyword>
<comment type="caution">
    <text evidence="3">The sequence shown here is derived from an EMBL/GenBank/DDBJ whole genome shotgun (WGS) entry which is preliminary data.</text>
</comment>
<organism evidence="3 4">
    <name type="scientific">Rosenbergiella australiborealis</name>
    <dbReference type="NCBI Taxonomy" id="1544696"/>
    <lineage>
        <taxon>Bacteria</taxon>
        <taxon>Pseudomonadati</taxon>
        <taxon>Pseudomonadota</taxon>
        <taxon>Gammaproteobacteria</taxon>
        <taxon>Enterobacterales</taxon>
        <taxon>Erwiniaceae</taxon>
        <taxon>Rosenbergiella</taxon>
    </lineage>
</organism>
<feature type="transmembrane region" description="Helical" evidence="1">
    <location>
        <begin position="195"/>
        <end position="216"/>
    </location>
</feature>
<keyword evidence="1" id="KW-0808">Transferase</keyword>
<evidence type="ECO:0000313" key="3">
    <source>
        <dbReference type="EMBL" id="MBT0726833.1"/>
    </source>
</evidence>
<dbReference type="InterPro" id="IPR032908">
    <property type="entry name" value="LpxT"/>
</dbReference>
<feature type="transmembrane region" description="Helical" evidence="1">
    <location>
        <begin position="169"/>
        <end position="189"/>
    </location>
</feature>
<dbReference type="InterPro" id="IPR036938">
    <property type="entry name" value="PAP2/HPO_sf"/>
</dbReference>
<gene>
    <name evidence="1" type="primary">lpxT</name>
    <name evidence="3" type="ORF">HGT73_05455</name>
</gene>
<dbReference type="EMBL" id="JABBFO010000003">
    <property type="protein sequence ID" value="MBT0726833.1"/>
    <property type="molecule type" value="Genomic_DNA"/>
</dbReference>
<dbReference type="Proteomes" id="UP000786875">
    <property type="component" value="Unassembled WGS sequence"/>
</dbReference>
<proteinExistence type="inferred from homology"/>
<dbReference type="EC" id="2.7.4.29" evidence="1"/>
<evidence type="ECO:0000259" key="2">
    <source>
        <dbReference type="SMART" id="SM00014"/>
    </source>
</evidence>
<dbReference type="InterPro" id="IPR000326">
    <property type="entry name" value="PAP2/HPO"/>
</dbReference>
<comment type="pathway">
    <text evidence="1">Bacterial outer membrane biogenesis; lipopolysaccharide biosynthesis.</text>
</comment>
<dbReference type="Pfam" id="PF01569">
    <property type="entry name" value="PAP2"/>
    <property type="match status" value="1"/>
</dbReference>
<dbReference type="Gene3D" id="1.20.144.10">
    <property type="entry name" value="Phosphatidic acid phosphatase type 2/haloperoxidase"/>
    <property type="match status" value="1"/>
</dbReference>
<keyword evidence="1" id="KW-0812">Transmembrane</keyword>
<evidence type="ECO:0000256" key="1">
    <source>
        <dbReference type="HAMAP-Rule" id="MF_01945"/>
    </source>
</evidence>
<dbReference type="CDD" id="cd01610">
    <property type="entry name" value="PAP2_like"/>
    <property type="match status" value="1"/>
</dbReference>
<keyword evidence="4" id="KW-1185">Reference proteome</keyword>
<feature type="transmembrane region" description="Helical" evidence="1">
    <location>
        <begin position="91"/>
        <end position="109"/>
    </location>
</feature>
<dbReference type="RefSeq" id="WP_214212647.1">
    <property type="nucleotide sequence ID" value="NZ_JABBFO010000003.1"/>
</dbReference>
<name>A0ABS5T388_9GAMM</name>
<keyword evidence="1" id="KW-1003">Cell membrane</keyword>
<dbReference type="HAMAP" id="MF_01945">
    <property type="entry name" value="Lipid_A_LpxT"/>
    <property type="match status" value="1"/>
</dbReference>
<reference evidence="3 4" key="1">
    <citation type="submission" date="2020-04" db="EMBL/GenBank/DDBJ databases">
        <title>Genome sequencing of Rosenbergiella species.</title>
        <authorList>
            <person name="Alvarez-Perez S."/>
            <person name="Lievens B."/>
        </authorList>
    </citation>
    <scope>NUCLEOTIDE SEQUENCE [LARGE SCALE GENOMIC DNA]</scope>
    <source>
        <strain evidence="3 4">CdVSA20.1</strain>
    </source>
</reference>
<comment type="subcellular location">
    <subcellularLocation>
        <location evidence="1">Cell inner membrane</location>
        <topology evidence="1">Multi-pass membrane protein</topology>
    </subcellularLocation>
    <text evidence="1">Transferase activity takes place on the periplamic side of the inner membrane.</text>
</comment>
<keyword evidence="1" id="KW-1133">Transmembrane helix</keyword>
<dbReference type="SMART" id="SM00014">
    <property type="entry name" value="acidPPc"/>
    <property type="match status" value="1"/>
</dbReference>
<keyword evidence="1" id="KW-0448">Lipopolysaccharide biosynthesis</keyword>
<protein>
    <recommendedName>
        <fullName evidence="1">Lipid A 1-diphosphate synthase</fullName>
        <ecNumber evidence="1">2.7.4.29</ecNumber>
    </recommendedName>
    <alternativeName>
        <fullName evidence="1">Kdo(2)-lipid A phosphotransferase</fullName>
    </alternativeName>
    <alternativeName>
        <fullName evidence="1">Undecaprenyl pyrophosphate:lipid A 1-phosphate phosphotransferase</fullName>
    </alternativeName>
</protein>
<comment type="function">
    <text evidence="1">Involved in the modification of the lipid A domain of lipopolysaccharides (LPS). Transfers a phosphate group from undecaprenyl pyrophosphate (C55-PP) to lipid A to form lipid A 1-diphosphate. Contributes to the recycling of undecaprenyl phosphate (C55-P).</text>
</comment>
<comment type="catalytic activity">
    <reaction evidence="1">
        <text>an alpha-Kdo-(2-&gt;4)-alpha-Kdo-(2-&gt;6)-lipid A + di-trans,octa-cis-undecaprenyl diphosphate = an alpha-D-Kdo-(2-&gt;4)-alpha-D-Kdo-(2-&gt;6)-lipid A 1-diphosphate + di-trans,octa-cis-undecaprenyl phosphate</text>
        <dbReference type="Rhea" id="RHEA:74291"/>
        <dbReference type="ChEBI" id="CHEBI:58405"/>
        <dbReference type="ChEBI" id="CHEBI:60392"/>
        <dbReference type="ChEBI" id="CHEBI:176431"/>
        <dbReference type="ChEBI" id="CHEBI:193150"/>
        <dbReference type="EC" id="2.7.4.29"/>
    </reaction>
</comment>
<feature type="domain" description="Phosphatidic acid phosphatase type 2/haloperoxidase" evidence="2">
    <location>
        <begin position="95"/>
        <end position="210"/>
    </location>
</feature>
<feature type="transmembrane region" description="Helical" evidence="1">
    <location>
        <begin position="52"/>
        <end position="79"/>
    </location>
</feature>
<feature type="transmembrane region" description="Helical" evidence="1">
    <location>
        <begin position="6"/>
        <end position="25"/>
    </location>
</feature>
<dbReference type="SUPFAM" id="SSF48317">
    <property type="entry name" value="Acid phosphatase/Vanadium-dependent haloperoxidase"/>
    <property type="match status" value="1"/>
</dbReference>
<accession>A0ABS5T388</accession>
<comment type="similarity">
    <text evidence="1">Belongs to the LpxT phosphotransferase family.</text>
</comment>
<keyword evidence="1" id="KW-0997">Cell inner membrane</keyword>
<sequence>MRQSNFPAIILLNLLGVCLFFSWYLPANHGFWFSLDKSIFYSFNNEMVKSHAFAIFVAITNYRGFDVISLLVMAAYFYSFWRNKDSDGRKWMLALGFTMLITAVVLNQLGHLIPVSHRSPSLFFTDAHRAGALTGIPTKDGSADSFPGDHGMMLMIYACFMGRYFGRKAFIIGLIILCIFALPRVMAGAHWFTDISVGSLSVVLVGLSWCLLTPLTDRIIEWIYRKLPSKA</sequence>
<evidence type="ECO:0000313" key="4">
    <source>
        <dbReference type="Proteomes" id="UP000786875"/>
    </source>
</evidence>